<dbReference type="InterPro" id="IPR013094">
    <property type="entry name" value="AB_hydrolase_3"/>
</dbReference>
<dbReference type="PANTHER" id="PTHR48081:SF33">
    <property type="entry name" value="KYNURENINE FORMAMIDASE"/>
    <property type="match status" value="1"/>
</dbReference>
<keyword evidence="4" id="KW-1185">Reference proteome</keyword>
<dbReference type="EMBL" id="LT629742">
    <property type="protein sequence ID" value="SDT26731.1"/>
    <property type="molecule type" value="Genomic_DNA"/>
</dbReference>
<protein>
    <submittedName>
        <fullName evidence="3">Acetyl esterase/lipase</fullName>
    </submittedName>
</protein>
<dbReference type="SUPFAM" id="SSF53474">
    <property type="entry name" value="alpha/beta-Hydrolases"/>
    <property type="match status" value="1"/>
</dbReference>
<sequence>MGVKVQGQAEPSAGAAVGRRARGALRRVPVWAWRLLMRAVSPGERRRFNVEPVSGVSYWFDIDFVGDGIRSHRLDVMAPANTGGPVSPLPVYVYFHGGGWTSGDKASLTKYCATQAADGVVVVNVNYRMAPHFHLGHVLEDANAALAWVNSTIGDFNGDGQRCVLGGDSAGGQIAALMTAATFQPELAEHYSLDPALRLPQLRGLVQHCSIVDFSVFFDKGFVMSLNFIRMLLPHGDGRTASERHRLREAAHYMSPIEWLDSRCPPVFITTSERDFFYASNMNLIARLKEHGVPVDSLVYGWDNPNTEHTWQQNYRYPESQEVYRRLSSFITTVAA</sequence>
<name>A0A1H1YZ40_9MICO</name>
<accession>A0A1H1YZ40</accession>
<evidence type="ECO:0000313" key="4">
    <source>
        <dbReference type="Proteomes" id="UP000181956"/>
    </source>
</evidence>
<gene>
    <name evidence="3" type="ORF">SAMN04489834_3257</name>
</gene>
<dbReference type="PANTHER" id="PTHR48081">
    <property type="entry name" value="AB HYDROLASE SUPERFAMILY PROTEIN C4A8.06C"/>
    <property type="match status" value="1"/>
</dbReference>
<evidence type="ECO:0000259" key="2">
    <source>
        <dbReference type="Pfam" id="PF07859"/>
    </source>
</evidence>
<dbReference type="Gene3D" id="3.40.50.1820">
    <property type="entry name" value="alpha/beta hydrolase"/>
    <property type="match status" value="1"/>
</dbReference>
<dbReference type="InterPro" id="IPR029058">
    <property type="entry name" value="AB_hydrolase_fold"/>
</dbReference>
<evidence type="ECO:0000256" key="1">
    <source>
        <dbReference type="ARBA" id="ARBA00022801"/>
    </source>
</evidence>
<dbReference type="Pfam" id="PF07859">
    <property type="entry name" value="Abhydrolase_3"/>
    <property type="match status" value="1"/>
</dbReference>
<organism evidence="3 4">
    <name type="scientific">Microterricola viridarii</name>
    <dbReference type="NCBI Taxonomy" id="412690"/>
    <lineage>
        <taxon>Bacteria</taxon>
        <taxon>Bacillati</taxon>
        <taxon>Actinomycetota</taxon>
        <taxon>Actinomycetes</taxon>
        <taxon>Micrococcales</taxon>
        <taxon>Microbacteriaceae</taxon>
        <taxon>Microterricola</taxon>
    </lineage>
</organism>
<dbReference type="GO" id="GO:0016787">
    <property type="term" value="F:hydrolase activity"/>
    <property type="evidence" value="ECO:0007669"/>
    <property type="project" value="UniProtKB-KW"/>
</dbReference>
<dbReference type="Proteomes" id="UP000181956">
    <property type="component" value="Chromosome I"/>
</dbReference>
<dbReference type="InterPro" id="IPR050300">
    <property type="entry name" value="GDXG_lipolytic_enzyme"/>
</dbReference>
<proteinExistence type="predicted"/>
<evidence type="ECO:0000313" key="3">
    <source>
        <dbReference type="EMBL" id="SDT26731.1"/>
    </source>
</evidence>
<feature type="domain" description="Alpha/beta hydrolase fold-3" evidence="2">
    <location>
        <begin position="93"/>
        <end position="300"/>
    </location>
</feature>
<keyword evidence="1" id="KW-0378">Hydrolase</keyword>
<reference evidence="4" key="1">
    <citation type="submission" date="2016-10" db="EMBL/GenBank/DDBJ databases">
        <authorList>
            <person name="Varghese N."/>
            <person name="Submissions S."/>
        </authorList>
    </citation>
    <scope>NUCLEOTIDE SEQUENCE [LARGE SCALE GENOMIC DNA]</scope>
    <source>
        <strain evidence="4">DSM 21772</strain>
    </source>
</reference>
<dbReference type="STRING" id="412690.SAMN04489834_3257"/>
<dbReference type="AlphaFoldDB" id="A0A1H1YZ40"/>